<accession>A0ABT8XMF2</accession>
<reference evidence="1" key="1">
    <citation type="submission" date="2022-04" db="EMBL/GenBank/DDBJ databases">
        <title>Shinella lacus sp. nov., a novel member of the genus Shinella from water.</title>
        <authorList>
            <person name="Deng Y."/>
        </authorList>
    </citation>
    <scope>NUCLEOTIDE SEQUENCE</scope>
    <source>
        <strain evidence="1">JCM 31239</strain>
    </source>
</reference>
<comment type="caution">
    <text evidence="1">The sequence shown here is derived from an EMBL/GenBank/DDBJ whole genome shotgun (WGS) entry which is preliminary data.</text>
</comment>
<dbReference type="Proteomes" id="UP001177080">
    <property type="component" value="Unassembled WGS sequence"/>
</dbReference>
<dbReference type="EMBL" id="WHSC02000018">
    <property type="protein sequence ID" value="MDO6124915.1"/>
    <property type="molecule type" value="Genomic_DNA"/>
</dbReference>
<sequence>MHDMLGLAILFELSKNDARRRHEFDHLIDKHPLRTRLRRVAKAFGLAK</sequence>
<organism evidence="1 2">
    <name type="scientific">Shinella curvata</name>
    <dbReference type="NCBI Taxonomy" id="1817964"/>
    <lineage>
        <taxon>Bacteria</taxon>
        <taxon>Pseudomonadati</taxon>
        <taxon>Pseudomonadota</taxon>
        <taxon>Alphaproteobacteria</taxon>
        <taxon>Hyphomicrobiales</taxon>
        <taxon>Rhizobiaceae</taxon>
        <taxon>Shinella</taxon>
    </lineage>
</organism>
<proteinExistence type="predicted"/>
<evidence type="ECO:0000313" key="1">
    <source>
        <dbReference type="EMBL" id="MDO6124915.1"/>
    </source>
</evidence>
<evidence type="ECO:0000313" key="2">
    <source>
        <dbReference type="Proteomes" id="UP001177080"/>
    </source>
</evidence>
<keyword evidence="2" id="KW-1185">Reference proteome</keyword>
<name>A0ABT8XMF2_9HYPH</name>
<dbReference type="RefSeq" id="WP_244760960.1">
    <property type="nucleotide sequence ID" value="NZ_JALJCJ010000003.1"/>
</dbReference>
<protein>
    <submittedName>
        <fullName evidence="1">Uncharacterized protein</fullName>
    </submittedName>
</protein>
<gene>
    <name evidence="1" type="ORF">GB928_027405</name>
</gene>